<protein>
    <submittedName>
        <fullName evidence="7">Rhomboid family intramembrane serine protease</fullName>
        <ecNumber evidence="7">3.4.21.105</ecNumber>
    </submittedName>
</protein>
<evidence type="ECO:0000256" key="4">
    <source>
        <dbReference type="ARBA" id="ARBA00023136"/>
    </source>
</evidence>
<keyword evidence="4 5" id="KW-0472">Membrane</keyword>
<dbReference type="OrthoDB" id="3390953at2"/>
<dbReference type="Gene3D" id="1.20.1540.10">
    <property type="entry name" value="Rhomboid-like"/>
    <property type="match status" value="1"/>
</dbReference>
<feature type="domain" description="Peptidase S54 rhomboid" evidence="6">
    <location>
        <begin position="73"/>
        <end position="182"/>
    </location>
</feature>
<dbReference type="SUPFAM" id="SSF144091">
    <property type="entry name" value="Rhomboid-like"/>
    <property type="match status" value="1"/>
</dbReference>
<dbReference type="GO" id="GO:0004252">
    <property type="term" value="F:serine-type endopeptidase activity"/>
    <property type="evidence" value="ECO:0007669"/>
    <property type="project" value="InterPro"/>
</dbReference>
<keyword evidence="7" id="KW-0378">Hydrolase</keyword>
<dbReference type="EC" id="3.4.21.105" evidence="7"/>
<dbReference type="Pfam" id="PF01694">
    <property type="entry name" value="Rhomboid"/>
    <property type="match status" value="1"/>
</dbReference>
<dbReference type="EMBL" id="CP073767">
    <property type="protein sequence ID" value="UWZ50949.1"/>
    <property type="molecule type" value="Genomic_DNA"/>
</dbReference>
<evidence type="ECO:0000256" key="5">
    <source>
        <dbReference type="SAM" id="Phobius"/>
    </source>
</evidence>
<reference evidence="7" key="1">
    <citation type="submission" date="2021-04" db="EMBL/GenBank/DDBJ databases">
        <title>Dactylosporangium aurantiacum NRRL B-8018 full assembly.</title>
        <authorList>
            <person name="Hartkoorn R.C."/>
            <person name="Beaudoing E."/>
            <person name="Hot D."/>
        </authorList>
    </citation>
    <scope>NUCLEOTIDE SEQUENCE</scope>
    <source>
        <strain evidence="7">NRRL B-8018</strain>
    </source>
</reference>
<evidence type="ECO:0000313" key="8">
    <source>
        <dbReference type="Proteomes" id="UP001058003"/>
    </source>
</evidence>
<feature type="transmembrane region" description="Helical" evidence="5">
    <location>
        <begin position="112"/>
        <end position="133"/>
    </location>
</feature>
<feature type="transmembrane region" description="Helical" evidence="5">
    <location>
        <begin position="172"/>
        <end position="200"/>
    </location>
</feature>
<keyword evidence="7" id="KW-0645">Protease</keyword>
<dbReference type="GO" id="GO:0006508">
    <property type="term" value="P:proteolysis"/>
    <property type="evidence" value="ECO:0007669"/>
    <property type="project" value="UniProtKB-KW"/>
</dbReference>
<keyword evidence="3 5" id="KW-1133">Transmembrane helix</keyword>
<evidence type="ECO:0000259" key="6">
    <source>
        <dbReference type="Pfam" id="PF01694"/>
    </source>
</evidence>
<proteinExistence type="predicted"/>
<name>A0A9Q9MCH9_9ACTN</name>
<dbReference type="RefSeq" id="WP_156089685.1">
    <property type="nucleotide sequence ID" value="NZ_CP073767.1"/>
</dbReference>
<dbReference type="InterPro" id="IPR022764">
    <property type="entry name" value="Peptidase_S54_rhomboid_dom"/>
</dbReference>
<evidence type="ECO:0000256" key="1">
    <source>
        <dbReference type="ARBA" id="ARBA00004141"/>
    </source>
</evidence>
<dbReference type="Proteomes" id="UP001058003">
    <property type="component" value="Chromosome"/>
</dbReference>
<evidence type="ECO:0000256" key="2">
    <source>
        <dbReference type="ARBA" id="ARBA00022692"/>
    </source>
</evidence>
<evidence type="ECO:0000256" key="3">
    <source>
        <dbReference type="ARBA" id="ARBA00022989"/>
    </source>
</evidence>
<feature type="transmembrane region" description="Helical" evidence="5">
    <location>
        <begin position="142"/>
        <end position="160"/>
    </location>
</feature>
<gene>
    <name evidence="7" type="ORF">Daura_29605</name>
</gene>
<comment type="subcellular location">
    <subcellularLocation>
        <location evidence="1">Membrane</location>
        <topology evidence="1">Multi-pass membrane protein</topology>
    </subcellularLocation>
</comment>
<keyword evidence="8" id="KW-1185">Reference proteome</keyword>
<organism evidence="7 8">
    <name type="scientific">Dactylosporangium aurantiacum</name>
    <dbReference type="NCBI Taxonomy" id="35754"/>
    <lineage>
        <taxon>Bacteria</taxon>
        <taxon>Bacillati</taxon>
        <taxon>Actinomycetota</taxon>
        <taxon>Actinomycetes</taxon>
        <taxon>Micromonosporales</taxon>
        <taxon>Micromonosporaceae</taxon>
        <taxon>Dactylosporangium</taxon>
    </lineage>
</organism>
<feature type="transmembrane region" description="Helical" evidence="5">
    <location>
        <begin position="37"/>
        <end position="60"/>
    </location>
</feature>
<evidence type="ECO:0000313" key="7">
    <source>
        <dbReference type="EMBL" id="UWZ50949.1"/>
    </source>
</evidence>
<dbReference type="KEGG" id="daur:Daura_29605"/>
<accession>A0A9Q9MCH9</accession>
<dbReference type="InterPro" id="IPR035952">
    <property type="entry name" value="Rhomboid-like_sf"/>
</dbReference>
<sequence length="209" mass="21229">MRPTMEALLSVLYVVLLVTAGMAGASRAPGSRRPPVVTAVAFVLTAVPSLLQLTVAPGLLQALRRDRAAILDGQVWRLATSFGVQDSGWAGLVFNLVALAFLGTVAERLWGQSRWVLVALAAQAAGSLWGLLVQPVGAGTSLVNFGLAGSLAAAAVLSGAGRRTRLPGAVSLAVALVLLALTDIHGGAALTGALTAAVLLRRAARRGGV</sequence>
<keyword evidence="2 5" id="KW-0812">Transmembrane</keyword>
<dbReference type="AlphaFoldDB" id="A0A9Q9MCH9"/>
<feature type="transmembrane region" description="Helical" evidence="5">
    <location>
        <begin position="87"/>
        <end position="106"/>
    </location>
</feature>
<dbReference type="GO" id="GO:0016020">
    <property type="term" value="C:membrane"/>
    <property type="evidence" value="ECO:0007669"/>
    <property type="project" value="UniProtKB-SubCell"/>
</dbReference>